<name>A0A0K8P813_PISS1</name>
<dbReference type="Proteomes" id="UP000037660">
    <property type="component" value="Unassembled WGS sequence"/>
</dbReference>
<evidence type="ECO:0000313" key="14">
    <source>
        <dbReference type="EMBL" id="GAP38772.1"/>
    </source>
</evidence>
<dbReference type="InterPro" id="IPR005467">
    <property type="entry name" value="His_kinase_dom"/>
</dbReference>
<dbReference type="PROSITE" id="PS50885">
    <property type="entry name" value="HAMP"/>
    <property type="match status" value="1"/>
</dbReference>
<keyword evidence="4" id="KW-0597">Phosphoprotein</keyword>
<evidence type="ECO:0000256" key="7">
    <source>
        <dbReference type="ARBA" id="ARBA00022777"/>
    </source>
</evidence>
<gene>
    <name evidence="14" type="ORF">ISF6_5325</name>
</gene>
<dbReference type="OrthoDB" id="9809567at2"/>
<keyword evidence="9" id="KW-0902">Two-component regulatory system</keyword>
<dbReference type="STRING" id="1547922.ISF6_5325"/>
<evidence type="ECO:0000256" key="8">
    <source>
        <dbReference type="ARBA" id="ARBA00022989"/>
    </source>
</evidence>
<dbReference type="PANTHER" id="PTHR45436:SF5">
    <property type="entry name" value="SENSOR HISTIDINE KINASE TRCS"/>
    <property type="match status" value="1"/>
</dbReference>
<dbReference type="InterPro" id="IPR003660">
    <property type="entry name" value="HAMP_dom"/>
</dbReference>
<dbReference type="InterPro" id="IPR050428">
    <property type="entry name" value="TCS_sensor_his_kinase"/>
</dbReference>
<organism evidence="14 15">
    <name type="scientific">Piscinibacter sakaiensis</name>
    <name type="common">Ideonella sakaiensis</name>
    <dbReference type="NCBI Taxonomy" id="1547922"/>
    <lineage>
        <taxon>Bacteria</taxon>
        <taxon>Pseudomonadati</taxon>
        <taxon>Pseudomonadota</taxon>
        <taxon>Betaproteobacteria</taxon>
        <taxon>Burkholderiales</taxon>
        <taxon>Sphaerotilaceae</taxon>
        <taxon>Piscinibacter</taxon>
    </lineage>
</organism>
<dbReference type="AlphaFoldDB" id="A0A0K8P813"/>
<sequence length="477" mass="50173">MTVSPVAAPVRGAGAPSGPAWRWLGSLRLRLLAATLASLLLALAAAHGWLAAQFREHVLAQFDLGLVQQLDQLTARLVVDAAGRPEIGPRGMSDPRWEQVYSGLYWQVERLPAPAGPGLPALRSRSLWDAVLRLPDDALADGALHRHTLAGPRGEALRAVERSLQPSEAAGARWRLVVAGDPRDAAAAVARFGSVLTASLSGLGLLLALAAGAQLVVGLAPLGALQRGLQQVREGRARRLAGRHPSELQPLVDAFNAVLARQEEGVAQARAEAGNLAHALKTPLAILREAARQAGPSEFSALVAEQVQAAERQVQWQLARARLAAVQPRPGQRAPVAPVVERLLRAMNRLHAARHLDLGAQALPPGLAFAGDAQDLEEMLGNLLDNACRHARSAVEVQASREGGQLVISVDDDGPGIPEAQRARVLQRGVRLDERGGGSGLGLAIVVDLARRHGGDLVLARADAGGLRARLLLPAAG</sequence>
<dbReference type="SMART" id="SM00387">
    <property type="entry name" value="HATPase_c"/>
    <property type="match status" value="1"/>
</dbReference>
<protein>
    <recommendedName>
        <fullName evidence="3">histidine kinase</fullName>
        <ecNumber evidence="3">2.7.13.3</ecNumber>
    </recommendedName>
</protein>
<dbReference type="Gene3D" id="1.10.287.130">
    <property type="match status" value="1"/>
</dbReference>
<proteinExistence type="predicted"/>
<evidence type="ECO:0000256" key="4">
    <source>
        <dbReference type="ARBA" id="ARBA00022553"/>
    </source>
</evidence>
<reference evidence="15" key="1">
    <citation type="submission" date="2015-07" db="EMBL/GenBank/DDBJ databases">
        <title>Discovery of a poly(ethylene terephthalate assimilation.</title>
        <authorList>
            <person name="Yoshida S."/>
            <person name="Hiraga K."/>
            <person name="Takehana T."/>
            <person name="Taniguchi I."/>
            <person name="Yamaji H."/>
            <person name="Maeda Y."/>
            <person name="Toyohara K."/>
            <person name="Miyamoto K."/>
            <person name="Kimura Y."/>
            <person name="Oda K."/>
        </authorList>
    </citation>
    <scope>NUCLEOTIDE SEQUENCE [LARGE SCALE GENOMIC DNA]</scope>
    <source>
        <strain evidence="15">NBRC 110686 / TISTR 2288 / 201-F6</strain>
    </source>
</reference>
<dbReference type="Gene3D" id="3.30.565.10">
    <property type="entry name" value="Histidine kinase-like ATPase, C-terminal domain"/>
    <property type="match status" value="1"/>
</dbReference>
<dbReference type="GO" id="GO:0005886">
    <property type="term" value="C:plasma membrane"/>
    <property type="evidence" value="ECO:0007669"/>
    <property type="project" value="TreeGrafter"/>
</dbReference>
<dbReference type="RefSeq" id="WP_054022617.1">
    <property type="nucleotide sequence ID" value="NZ_BBYR01000085.1"/>
</dbReference>
<dbReference type="EC" id="2.7.13.3" evidence="3"/>
<dbReference type="GO" id="GO:0000160">
    <property type="term" value="P:phosphorelay signal transduction system"/>
    <property type="evidence" value="ECO:0007669"/>
    <property type="project" value="UniProtKB-KW"/>
</dbReference>
<evidence type="ECO:0000256" key="11">
    <source>
        <dbReference type="SAM" id="Phobius"/>
    </source>
</evidence>
<comment type="catalytic activity">
    <reaction evidence="1">
        <text>ATP + protein L-histidine = ADP + protein N-phospho-L-histidine.</text>
        <dbReference type="EC" id="2.7.13.3"/>
    </reaction>
</comment>
<feature type="transmembrane region" description="Helical" evidence="11">
    <location>
        <begin position="31"/>
        <end position="52"/>
    </location>
</feature>
<keyword evidence="8 11" id="KW-1133">Transmembrane helix</keyword>
<dbReference type="PANTHER" id="PTHR45436">
    <property type="entry name" value="SENSOR HISTIDINE KINASE YKOH"/>
    <property type="match status" value="1"/>
</dbReference>
<dbReference type="PRINTS" id="PR00344">
    <property type="entry name" value="BCTRLSENSOR"/>
</dbReference>
<evidence type="ECO:0000313" key="15">
    <source>
        <dbReference type="Proteomes" id="UP000037660"/>
    </source>
</evidence>
<evidence type="ECO:0000256" key="10">
    <source>
        <dbReference type="ARBA" id="ARBA00023136"/>
    </source>
</evidence>
<accession>A0A0K8P813</accession>
<keyword evidence="15" id="KW-1185">Reference proteome</keyword>
<feature type="domain" description="Histidine kinase" evidence="12">
    <location>
        <begin position="275"/>
        <end position="477"/>
    </location>
</feature>
<comment type="subcellular location">
    <subcellularLocation>
        <location evidence="2">Membrane</location>
    </subcellularLocation>
</comment>
<dbReference type="PROSITE" id="PS50109">
    <property type="entry name" value="HIS_KIN"/>
    <property type="match status" value="1"/>
</dbReference>
<dbReference type="InterPro" id="IPR003594">
    <property type="entry name" value="HATPase_dom"/>
</dbReference>
<dbReference type="Pfam" id="PF02518">
    <property type="entry name" value="HATPase_c"/>
    <property type="match status" value="1"/>
</dbReference>
<dbReference type="GO" id="GO:0004673">
    <property type="term" value="F:protein histidine kinase activity"/>
    <property type="evidence" value="ECO:0007669"/>
    <property type="project" value="UniProtKB-EC"/>
</dbReference>
<evidence type="ECO:0000256" key="5">
    <source>
        <dbReference type="ARBA" id="ARBA00022679"/>
    </source>
</evidence>
<evidence type="ECO:0000259" key="13">
    <source>
        <dbReference type="PROSITE" id="PS50885"/>
    </source>
</evidence>
<reference evidence="14 15" key="2">
    <citation type="journal article" date="2016" name="Science">
        <title>A bacterium that degrades and assimilates poly(ethylene terephthalate).</title>
        <authorList>
            <person name="Yoshida S."/>
            <person name="Hiraga K."/>
            <person name="Takehana T."/>
            <person name="Taniguchi I."/>
            <person name="Yamaji H."/>
            <person name="Maeda Y."/>
            <person name="Toyohara K."/>
            <person name="Miyamoto K."/>
            <person name="Kimura Y."/>
            <person name="Oda K."/>
        </authorList>
    </citation>
    <scope>NUCLEOTIDE SEQUENCE [LARGE SCALE GENOMIC DNA]</scope>
    <source>
        <strain evidence="15">NBRC 110686 / TISTR 2288 / 201-F6</strain>
    </source>
</reference>
<dbReference type="EMBL" id="BBYR01000085">
    <property type="protein sequence ID" value="GAP38772.1"/>
    <property type="molecule type" value="Genomic_DNA"/>
</dbReference>
<dbReference type="SUPFAM" id="SSF55874">
    <property type="entry name" value="ATPase domain of HSP90 chaperone/DNA topoisomerase II/histidine kinase"/>
    <property type="match status" value="1"/>
</dbReference>
<dbReference type="InterPro" id="IPR004358">
    <property type="entry name" value="Sig_transdc_His_kin-like_C"/>
</dbReference>
<evidence type="ECO:0000256" key="1">
    <source>
        <dbReference type="ARBA" id="ARBA00000085"/>
    </source>
</evidence>
<dbReference type="InterPro" id="IPR036890">
    <property type="entry name" value="HATPase_C_sf"/>
</dbReference>
<evidence type="ECO:0000259" key="12">
    <source>
        <dbReference type="PROSITE" id="PS50109"/>
    </source>
</evidence>
<evidence type="ECO:0000256" key="3">
    <source>
        <dbReference type="ARBA" id="ARBA00012438"/>
    </source>
</evidence>
<keyword evidence="10 11" id="KW-0472">Membrane</keyword>
<keyword evidence="6 11" id="KW-0812">Transmembrane</keyword>
<evidence type="ECO:0000256" key="2">
    <source>
        <dbReference type="ARBA" id="ARBA00004370"/>
    </source>
</evidence>
<keyword evidence="7 14" id="KW-0418">Kinase</keyword>
<feature type="domain" description="HAMP" evidence="13">
    <location>
        <begin position="219"/>
        <end position="267"/>
    </location>
</feature>
<evidence type="ECO:0000256" key="9">
    <source>
        <dbReference type="ARBA" id="ARBA00023012"/>
    </source>
</evidence>
<evidence type="ECO:0000256" key="6">
    <source>
        <dbReference type="ARBA" id="ARBA00022692"/>
    </source>
</evidence>
<feature type="transmembrane region" description="Helical" evidence="11">
    <location>
        <begin position="200"/>
        <end position="224"/>
    </location>
</feature>
<comment type="caution">
    <text evidence="14">The sequence shown here is derived from an EMBL/GenBank/DDBJ whole genome shotgun (WGS) entry which is preliminary data.</text>
</comment>
<keyword evidence="5" id="KW-0808">Transferase</keyword>